<proteinExistence type="predicted"/>
<organism evidence="2 3">
    <name type="scientific">Roseburia inulinivorans DSM 16841</name>
    <dbReference type="NCBI Taxonomy" id="622312"/>
    <lineage>
        <taxon>Bacteria</taxon>
        <taxon>Bacillati</taxon>
        <taxon>Bacillota</taxon>
        <taxon>Clostridia</taxon>
        <taxon>Lachnospirales</taxon>
        <taxon>Lachnospiraceae</taxon>
        <taxon>Roseburia</taxon>
    </lineage>
</organism>
<feature type="compositionally biased region" description="Low complexity" evidence="1">
    <location>
        <begin position="339"/>
        <end position="351"/>
    </location>
</feature>
<evidence type="ECO:0000313" key="2">
    <source>
        <dbReference type="EMBL" id="EEG93020.1"/>
    </source>
</evidence>
<dbReference type="AlphaFoldDB" id="C0FWJ5"/>
<reference evidence="2 3" key="1">
    <citation type="submission" date="2009-02" db="EMBL/GenBank/DDBJ databases">
        <authorList>
            <person name="Fulton L."/>
            <person name="Clifton S."/>
            <person name="Fulton B."/>
            <person name="Xu J."/>
            <person name="Minx P."/>
            <person name="Pepin K.H."/>
            <person name="Johnson M."/>
            <person name="Bhonagiri V."/>
            <person name="Nash W.E."/>
            <person name="Mardis E.R."/>
            <person name="Wilson R.K."/>
        </authorList>
    </citation>
    <scope>NUCLEOTIDE SEQUENCE [LARGE SCALE GENOMIC DNA]</scope>
    <source>
        <strain evidence="2 3">DSM 16841</strain>
    </source>
</reference>
<evidence type="ECO:0000313" key="3">
    <source>
        <dbReference type="Proteomes" id="UP000003561"/>
    </source>
</evidence>
<evidence type="ECO:0000256" key="1">
    <source>
        <dbReference type="SAM" id="MobiDB-lite"/>
    </source>
</evidence>
<name>C0FWJ5_9FIRM</name>
<protein>
    <recommendedName>
        <fullName evidence="4">Zinc-ribbon domain-containing protein</fullName>
    </recommendedName>
</protein>
<feature type="compositionally biased region" description="Acidic residues" evidence="1">
    <location>
        <begin position="326"/>
        <end position="338"/>
    </location>
</feature>
<reference evidence="2 3" key="2">
    <citation type="submission" date="2009-03" db="EMBL/GenBank/DDBJ databases">
        <title>Draft genome sequence of Roseburia inulinivorans (DSM 16841).</title>
        <authorList>
            <person name="Sudarsanam P."/>
            <person name="Ley R."/>
            <person name="Guruge J."/>
            <person name="Turnbaugh P.J."/>
            <person name="Mahowald M."/>
            <person name="Liep D."/>
            <person name="Gordon J."/>
        </authorList>
    </citation>
    <scope>NUCLEOTIDE SEQUENCE [LARGE SCALE GENOMIC DNA]</scope>
    <source>
        <strain evidence="2 3">DSM 16841</strain>
    </source>
</reference>
<sequence length="351" mass="40498">MKMQIKCEYCGSMIEETADKCPFCGATNNAVKRTADKTPKTIAELQQWYQDRHLPPYETTRFFIGINYKKPKAFGIYQDGDQFIVYKNKANGERAIRYQGTDEAYAVNELYLKLKSEILNQKANNQTRKQQQTLTREQKKEKRKNILITFAIFFAGFVGLISIAIIDMLAKGFGASLFWSVFLAIGLTIASLILAGKFGGRVPLLQKFHDNVIGEKSSGRAFLLTYVVIYVISFCLLFAPLHAYYNVSYYRYNDTIYANTRHSWYEYEDYGYGGDYEKVSKSSIPDDVLANKTDYQFNYNDDSEWTSSFTEFEDSSYYDEHYTSDSDSDSSYDWDSGDSWDSGTTDWDSDW</sequence>
<feature type="region of interest" description="Disordered" evidence="1">
    <location>
        <begin position="320"/>
        <end position="351"/>
    </location>
</feature>
<accession>C0FWJ5</accession>
<dbReference type="eggNOG" id="ENOG5030CHZ">
    <property type="taxonomic scope" value="Bacteria"/>
</dbReference>
<comment type="caution">
    <text evidence="2">The sequence shown here is derived from an EMBL/GenBank/DDBJ whole genome shotgun (WGS) entry which is preliminary data.</text>
</comment>
<gene>
    <name evidence="2" type="ORF">ROSEINA2194_03122</name>
</gene>
<dbReference type="EMBL" id="ACFY01000132">
    <property type="protein sequence ID" value="EEG93020.1"/>
    <property type="molecule type" value="Genomic_DNA"/>
</dbReference>
<dbReference type="Proteomes" id="UP000003561">
    <property type="component" value="Unassembled WGS sequence"/>
</dbReference>
<evidence type="ECO:0008006" key="4">
    <source>
        <dbReference type="Google" id="ProtNLM"/>
    </source>
</evidence>